<accession>A0A9Y1BRY2</accession>
<protein>
    <submittedName>
        <fullName evidence="3">Uncharacterized protein</fullName>
    </submittedName>
</protein>
<name>A0A9Y1BRY2_9ARCH</name>
<keyword evidence="2" id="KW-0812">Transmembrane</keyword>
<proteinExistence type="predicted"/>
<keyword evidence="2" id="KW-0472">Membrane</keyword>
<evidence type="ECO:0000313" key="3">
    <source>
        <dbReference type="EMBL" id="UJG43935.1"/>
    </source>
</evidence>
<dbReference type="EMBL" id="CP084167">
    <property type="protein sequence ID" value="UJG43935.1"/>
    <property type="molecule type" value="Genomic_DNA"/>
</dbReference>
<dbReference type="AlphaFoldDB" id="A0A9Y1BRY2"/>
<keyword evidence="2" id="KW-1133">Transmembrane helix</keyword>
<sequence length="656" mass="77390">MNHKKLYVLYIITFLVVSMAFGNNYGVNVQSEISLSSYQALQAGDTLLYKVYNWFEDEYTHLLYLDQEIQDLCSDKSYDDFYFEQIELHSFVVTGAADPTYLTANETMSFYPKTNYNYHEYWHYDYSQNEWVKDWVDEYSFEDPPKSDVFFDASFDKYPDILNLDLRSWFYEAVYVENYNQTYIINGVPFEINITHYSVYQEYNSSWEEGFYDLPMYVEQNKTNQIDYYIDTDTGFLIEYKEFNTFEDKRWVDEYSSELQTHVLLNDTSYNENYFDWKLVGANCQYAPLAEVDLPYIVNYYDVSLLTIENGTDYVILPLELYTSSNNLTAEISFINLEMDGPNVTLYDKVENLTNGYWEYWIPISEFEYVRPYYYYDVLVTLYDGYNVSHNSTWHIGIEDNRYIIPDWPSWYEGPDYIEVGEWQSWDQQYNVYSDTYWFVDIYSYTNDPMYPMDLFDHWEGYQNGSFWLHHLEEPEGEYQYEIVFWDFSGNYINMTVTVKVVSDTTPPPPDEDTEAPLITGEGPDIYIQEGEDKTLTYKITDKNPDHVMVKKNSTIIIDEDMTSSPYYIDIDLSTLSVGTYIFSIDAWDTYDNHNVWDITVHVSSSSSSDKNDTESTGSTDDTGTNTFDLDAPNGLFVGISLFSVSALVVFLKKKR</sequence>
<reference evidence="3" key="1">
    <citation type="journal article" date="2022" name="Nat. Microbiol.">
        <title>Unique mobile elements and scalable gene flow at the prokaryote-eukaryote boundary revealed by circularized Asgard archaea genomes.</title>
        <authorList>
            <person name="Wu F."/>
            <person name="Speth D.R."/>
            <person name="Philosof A."/>
            <person name="Cremiere A."/>
            <person name="Narayanan A."/>
            <person name="Barco R.A."/>
            <person name="Connon S.A."/>
            <person name="Amend J.P."/>
            <person name="Antoshechkin I.A."/>
            <person name="Orphan V.J."/>
        </authorList>
    </citation>
    <scope>NUCLEOTIDE SEQUENCE</scope>
    <source>
        <strain evidence="3">PR6</strain>
    </source>
</reference>
<evidence type="ECO:0000256" key="1">
    <source>
        <dbReference type="SAM" id="MobiDB-lite"/>
    </source>
</evidence>
<dbReference type="Proteomes" id="UP001200513">
    <property type="component" value="Chromosome"/>
</dbReference>
<gene>
    <name evidence="3" type="ORF">K9W46_01825</name>
</gene>
<feature type="transmembrane region" description="Helical" evidence="2">
    <location>
        <begin position="635"/>
        <end position="652"/>
    </location>
</feature>
<organism evidence="3">
    <name type="scientific">Candidatus Heimdallarchaeum endolithica</name>
    <dbReference type="NCBI Taxonomy" id="2876572"/>
    <lineage>
        <taxon>Archaea</taxon>
        <taxon>Promethearchaeati</taxon>
        <taxon>Candidatus Heimdallarchaeota</taxon>
        <taxon>Candidatus Heimdallarchaeia (ex Rinke et al. 2021) (nom. nud.)</taxon>
        <taxon>Candidatus Heimdallarchaeales</taxon>
        <taxon>Candidatus Heimdallarchaeaceae</taxon>
        <taxon>Candidatus Heimdallarchaeum</taxon>
    </lineage>
</organism>
<feature type="region of interest" description="Disordered" evidence="1">
    <location>
        <begin position="604"/>
        <end position="626"/>
    </location>
</feature>
<evidence type="ECO:0000256" key="2">
    <source>
        <dbReference type="SAM" id="Phobius"/>
    </source>
</evidence>